<dbReference type="EMBL" id="VLKI01000006">
    <property type="protein sequence ID" value="TWH86497.1"/>
    <property type="molecule type" value="Genomic_DNA"/>
</dbReference>
<evidence type="ECO:0000313" key="3">
    <source>
        <dbReference type="Proteomes" id="UP000318667"/>
    </source>
</evidence>
<gene>
    <name evidence="2" type="ORF">IQ19_02519</name>
</gene>
<dbReference type="AlphaFoldDB" id="A0A562JTI8"/>
<evidence type="ECO:0000256" key="1">
    <source>
        <dbReference type="ARBA" id="ARBA00006586"/>
    </source>
</evidence>
<dbReference type="InterPro" id="IPR023343">
    <property type="entry name" value="Penicillin_amidase_dom1"/>
</dbReference>
<proteinExistence type="inferred from homology"/>
<dbReference type="Pfam" id="PF01804">
    <property type="entry name" value="Penicil_amidase"/>
    <property type="match status" value="1"/>
</dbReference>
<keyword evidence="3" id="KW-1185">Reference proteome</keyword>
<dbReference type="Gene3D" id="1.10.439.10">
    <property type="entry name" value="Penicillin Amidohydrolase, domain 1"/>
    <property type="match status" value="1"/>
</dbReference>
<comment type="caution">
    <text evidence="2">The sequence shown here is derived from an EMBL/GenBank/DDBJ whole genome shotgun (WGS) entry which is preliminary data.</text>
</comment>
<accession>A0A562JTI8</accession>
<dbReference type="PANTHER" id="PTHR34218">
    <property type="entry name" value="PEPTIDASE S45 PENICILLIN AMIDASE"/>
    <property type="match status" value="1"/>
</dbReference>
<dbReference type="SUPFAM" id="SSF56235">
    <property type="entry name" value="N-terminal nucleophile aminohydrolases (Ntn hydrolases)"/>
    <property type="match status" value="1"/>
</dbReference>
<dbReference type="InterPro" id="IPR029055">
    <property type="entry name" value="Ntn_hydrolases_N"/>
</dbReference>
<evidence type="ECO:0000313" key="2">
    <source>
        <dbReference type="EMBL" id="TWH86497.1"/>
    </source>
</evidence>
<reference evidence="2 3" key="1">
    <citation type="journal article" date="2015" name="Stand. Genomic Sci.">
        <title>Genomic Encyclopedia of Bacterial and Archaeal Type Strains, Phase III: the genomes of soil and plant-associated and newly described type strains.</title>
        <authorList>
            <person name="Whitman W.B."/>
            <person name="Woyke T."/>
            <person name="Klenk H.P."/>
            <person name="Zhou Y."/>
            <person name="Lilburn T.G."/>
            <person name="Beck B.J."/>
            <person name="De Vos P."/>
            <person name="Vandamme P."/>
            <person name="Eisen J.A."/>
            <person name="Garrity G."/>
            <person name="Hugenholtz P."/>
            <person name="Kyrpides N.C."/>
        </authorList>
    </citation>
    <scope>NUCLEOTIDE SEQUENCE [LARGE SCALE GENOMIC DNA]</scope>
    <source>
        <strain evidence="2 3">CGMCC 1.10115</strain>
    </source>
</reference>
<organism evidence="2 3">
    <name type="scientific">Cytobacillus oceanisediminis</name>
    <dbReference type="NCBI Taxonomy" id="665099"/>
    <lineage>
        <taxon>Bacteria</taxon>
        <taxon>Bacillati</taxon>
        <taxon>Bacillota</taxon>
        <taxon>Bacilli</taxon>
        <taxon>Bacillales</taxon>
        <taxon>Bacillaceae</taxon>
        <taxon>Cytobacillus</taxon>
    </lineage>
</organism>
<comment type="similarity">
    <text evidence="1">Belongs to the peptidase S45 family.</text>
</comment>
<dbReference type="Gene3D" id="3.60.20.10">
    <property type="entry name" value="Glutamine Phosphoribosylpyrophosphate, subunit 1, domain 1"/>
    <property type="match status" value="1"/>
</dbReference>
<dbReference type="GO" id="GO:0017000">
    <property type="term" value="P:antibiotic biosynthetic process"/>
    <property type="evidence" value="ECO:0007669"/>
    <property type="project" value="InterPro"/>
</dbReference>
<dbReference type="Proteomes" id="UP000318667">
    <property type="component" value="Unassembled WGS sequence"/>
</dbReference>
<name>A0A562JTI8_9BACI</name>
<dbReference type="PANTHER" id="PTHR34218:SF4">
    <property type="entry name" value="ACYL-HOMOSERINE LACTONE ACYLASE QUIP"/>
    <property type="match status" value="1"/>
</dbReference>
<protein>
    <submittedName>
        <fullName evidence="2">Penicillin amidase</fullName>
    </submittedName>
</protein>
<sequence length="288" mass="32125">MTEGVTEIGSISAQVMVNRDSNGIPHINASNERDLFIAQGYIQAQDRLFQMDLSRRQASGRLSEVIGDATVENDKYFRTLGLRRAADASYQSYSPEAKEVLGWFAESVNIYIKELKENGKWPVEFKILGYQPEEWTPVDSLTIGKYMAYDLGGHWESQAFRYYLLQNFPEEKAYDLFPSYPEEAPYIIAKSNLDIEKSFASVTTPPEFNGSNNWVVAGNKTASGKSILADDPHLSLGTPSIWYQMHLESPEMNVSGVIFAGIPGIILGHNELIAWGVTNAGPDVQDLI</sequence>
<dbReference type="InterPro" id="IPR002692">
    <property type="entry name" value="S45"/>
</dbReference>
<dbReference type="GO" id="GO:0016811">
    <property type="term" value="F:hydrolase activity, acting on carbon-nitrogen (but not peptide) bonds, in linear amides"/>
    <property type="evidence" value="ECO:0007669"/>
    <property type="project" value="InterPro"/>
</dbReference>